<evidence type="ECO:0000313" key="2">
    <source>
        <dbReference type="Proteomes" id="UP000054596"/>
    </source>
</evidence>
<reference evidence="1" key="1">
    <citation type="submission" date="2016-01" db="EMBL/GenBank/DDBJ databases">
        <authorList>
            <person name="Peeters C."/>
        </authorList>
    </citation>
    <scope>NUCLEOTIDE SEQUENCE [LARGE SCALE GENOMIC DNA]</scope>
    <source>
        <strain evidence="1">LMG 29325</strain>
    </source>
</reference>
<sequence length="83" mass="9308">MDGRRPQRGTLGHSRSLRLTPCAGRRRSLRAHGSSCVRALLDLLMALRWMQQNTGAFGGCARKHLRDRARFTSCSATQLRSAR</sequence>
<dbReference type="AlphaFoldDB" id="A0A157ZX58"/>
<comment type="caution">
    <text evidence="1">The sequence shown here is derived from an EMBL/GenBank/DDBJ whole genome shotgun (WGS) entry which is preliminary data.</text>
</comment>
<dbReference type="Proteomes" id="UP000054596">
    <property type="component" value="Unassembled WGS sequence"/>
</dbReference>
<gene>
    <name evidence="1" type="ORF">AWB82_01358</name>
</gene>
<keyword evidence="2" id="KW-1185">Reference proteome</keyword>
<evidence type="ECO:0000313" key="1">
    <source>
        <dbReference type="EMBL" id="SAK50085.1"/>
    </source>
</evidence>
<name>A0A157ZX58_9BURK</name>
<dbReference type="STRING" id="1777143.AWB82_01358"/>
<proteinExistence type="predicted"/>
<accession>A0A157ZX58</accession>
<protein>
    <submittedName>
        <fullName evidence="1">Uncharacterized protein</fullName>
    </submittedName>
</protein>
<organism evidence="1 2">
    <name type="scientific">Caballeronia glebae</name>
    <dbReference type="NCBI Taxonomy" id="1777143"/>
    <lineage>
        <taxon>Bacteria</taxon>
        <taxon>Pseudomonadati</taxon>
        <taxon>Pseudomonadota</taxon>
        <taxon>Betaproteobacteria</taxon>
        <taxon>Burkholderiales</taxon>
        <taxon>Burkholderiaceae</taxon>
        <taxon>Caballeronia</taxon>
    </lineage>
</organism>
<dbReference type="EMBL" id="FCOJ02000007">
    <property type="protein sequence ID" value="SAK50085.1"/>
    <property type="molecule type" value="Genomic_DNA"/>
</dbReference>